<name>A0ABQ6G992_9CHLR</name>
<evidence type="ECO:0000313" key="1">
    <source>
        <dbReference type="EMBL" id="GLV61205.1"/>
    </source>
</evidence>
<keyword evidence="2" id="KW-1185">Reference proteome</keyword>
<reference evidence="1 2" key="1">
    <citation type="submission" date="2023-02" db="EMBL/GenBank/DDBJ databases">
        <title>Dictyobacter halimunensis sp. nov., a new member of the class Ktedonobacteria from forest soil in a geothermal area.</title>
        <authorList>
            <person name="Rachmania M.K."/>
            <person name="Ningsih F."/>
            <person name="Sakai Y."/>
            <person name="Yabe S."/>
            <person name="Yokota A."/>
            <person name="Sjamsuridzal W."/>
        </authorList>
    </citation>
    <scope>NUCLEOTIDE SEQUENCE [LARGE SCALE GENOMIC DNA]</scope>
    <source>
        <strain evidence="1 2">S3.2.2.5</strain>
    </source>
</reference>
<proteinExistence type="predicted"/>
<comment type="caution">
    <text evidence="1">The sequence shown here is derived from an EMBL/GenBank/DDBJ whole genome shotgun (WGS) entry which is preliminary data.</text>
</comment>
<evidence type="ECO:0000313" key="2">
    <source>
        <dbReference type="Proteomes" id="UP001344906"/>
    </source>
</evidence>
<dbReference type="RefSeq" id="WP_338258633.1">
    <property type="nucleotide sequence ID" value="NZ_BSRI01000003.1"/>
</dbReference>
<dbReference type="Proteomes" id="UP001344906">
    <property type="component" value="Unassembled WGS sequence"/>
</dbReference>
<organism evidence="1 2">
    <name type="scientific">Dictyobacter halimunensis</name>
    <dbReference type="NCBI Taxonomy" id="3026934"/>
    <lineage>
        <taxon>Bacteria</taxon>
        <taxon>Bacillati</taxon>
        <taxon>Chloroflexota</taxon>
        <taxon>Ktedonobacteria</taxon>
        <taxon>Ktedonobacterales</taxon>
        <taxon>Dictyobacteraceae</taxon>
        <taxon>Dictyobacter</taxon>
    </lineage>
</organism>
<protein>
    <submittedName>
        <fullName evidence="1">Uncharacterized protein</fullName>
    </submittedName>
</protein>
<gene>
    <name evidence="1" type="ORF">KDH_80210</name>
</gene>
<dbReference type="EMBL" id="BSRI01000003">
    <property type="protein sequence ID" value="GLV61205.1"/>
    <property type="molecule type" value="Genomic_DNA"/>
</dbReference>
<sequence>MATTATVGRCPRPAAMTLDACLLQVRLAELVVLSRYRRLSHMLRSIGTAELTTVTRLEQVILLAQATQQAMKLACRVVEPRAVVPLAVCDASLEYQGAWAEPQALVDDLILYAEAYQDVLRDQELSHPGECYQRQVMLRTQHAHLIRALAEGFYRISVWKVDVRKDGAGECSEIDEDFDDASLMEGGKLV</sequence>
<accession>A0ABQ6G992</accession>